<sequence>MILAKGMGAAFVAIMVLALVMSLVLYVGVPVLLGLLIFPALGFTGLALTGVVAVGVVAWWLIIGLLRAAFK</sequence>
<proteinExistence type="predicted"/>
<dbReference type="EMBL" id="JAVDUM010000017">
    <property type="protein sequence ID" value="MDR6868750.1"/>
    <property type="molecule type" value="Genomic_DNA"/>
</dbReference>
<gene>
    <name evidence="2" type="ORF">J2Y69_003374</name>
</gene>
<evidence type="ECO:0000256" key="1">
    <source>
        <dbReference type="SAM" id="Phobius"/>
    </source>
</evidence>
<keyword evidence="1" id="KW-0472">Membrane</keyword>
<feature type="transmembrane region" description="Helical" evidence="1">
    <location>
        <begin position="12"/>
        <end position="37"/>
    </location>
</feature>
<keyword evidence="1" id="KW-1133">Transmembrane helix</keyword>
<name>A0ABU1SGL1_9MICO</name>
<keyword evidence="3" id="KW-1185">Reference proteome</keyword>
<organism evidence="2 3">
    <name type="scientific">Microbacterium resistens</name>
    <dbReference type="NCBI Taxonomy" id="156977"/>
    <lineage>
        <taxon>Bacteria</taxon>
        <taxon>Bacillati</taxon>
        <taxon>Actinomycetota</taxon>
        <taxon>Actinomycetes</taxon>
        <taxon>Micrococcales</taxon>
        <taxon>Microbacteriaceae</taxon>
        <taxon>Microbacterium</taxon>
    </lineage>
</organism>
<accession>A0ABU1SGL1</accession>
<evidence type="ECO:0000313" key="2">
    <source>
        <dbReference type="EMBL" id="MDR6868750.1"/>
    </source>
</evidence>
<reference evidence="2 3" key="1">
    <citation type="submission" date="2023-07" db="EMBL/GenBank/DDBJ databases">
        <title>Sorghum-associated microbial communities from plants grown in Nebraska, USA.</title>
        <authorList>
            <person name="Schachtman D."/>
        </authorList>
    </citation>
    <scope>NUCLEOTIDE SEQUENCE [LARGE SCALE GENOMIC DNA]</scope>
    <source>
        <strain evidence="2 3">2980</strain>
    </source>
</reference>
<comment type="caution">
    <text evidence="2">The sequence shown here is derived from an EMBL/GenBank/DDBJ whole genome shotgun (WGS) entry which is preliminary data.</text>
</comment>
<evidence type="ECO:0000313" key="3">
    <source>
        <dbReference type="Proteomes" id="UP001259347"/>
    </source>
</evidence>
<dbReference type="RefSeq" id="WP_310022877.1">
    <property type="nucleotide sequence ID" value="NZ_JAVDUM010000017.1"/>
</dbReference>
<feature type="transmembrane region" description="Helical" evidence="1">
    <location>
        <begin position="43"/>
        <end position="66"/>
    </location>
</feature>
<protein>
    <submittedName>
        <fullName evidence="2">Archaellum biogenesis protein FlaJ (TadC family)</fullName>
    </submittedName>
</protein>
<keyword evidence="1" id="KW-0812">Transmembrane</keyword>
<dbReference type="Proteomes" id="UP001259347">
    <property type="component" value="Unassembled WGS sequence"/>
</dbReference>